<dbReference type="RefSeq" id="WP_162084004.1">
    <property type="nucleotide sequence ID" value="NZ_AP021881.1"/>
</dbReference>
<feature type="transmembrane region" description="Helical" evidence="1">
    <location>
        <begin position="86"/>
        <end position="106"/>
    </location>
</feature>
<reference evidence="3" key="1">
    <citation type="submission" date="2019-11" db="EMBL/GenBank/DDBJ databases">
        <title>Isolation and characterization of a novel species in the genus Sulfuriferula.</title>
        <authorList>
            <person name="Mochizuki J."/>
            <person name="Kojima H."/>
            <person name="Fukui M."/>
        </authorList>
    </citation>
    <scope>NUCLEOTIDE SEQUENCE [LARGE SCALE GENOMIC DNA]</scope>
    <source>
        <strain evidence="3">SGTM</strain>
    </source>
</reference>
<dbReference type="Proteomes" id="UP000463939">
    <property type="component" value="Chromosome"/>
</dbReference>
<organism evidence="2 3">
    <name type="scientific">Sulfuriferula nivalis</name>
    <dbReference type="NCBI Taxonomy" id="2675298"/>
    <lineage>
        <taxon>Bacteria</taxon>
        <taxon>Pseudomonadati</taxon>
        <taxon>Pseudomonadota</taxon>
        <taxon>Betaproteobacteria</taxon>
        <taxon>Nitrosomonadales</taxon>
        <taxon>Sulfuricellaceae</taxon>
        <taxon>Sulfuriferula</taxon>
    </lineage>
</organism>
<evidence type="ECO:0000313" key="3">
    <source>
        <dbReference type="Proteomes" id="UP000463939"/>
    </source>
</evidence>
<gene>
    <name evidence="2" type="ORF">SFSGTM_07420</name>
</gene>
<evidence type="ECO:0000313" key="2">
    <source>
        <dbReference type="EMBL" id="BBP00034.1"/>
    </source>
</evidence>
<sequence length="114" mass="12553">MTTQNQQSTGGKILGAALFFLGLVPSLLLGDGVMGWFGLTSVGAMYMGMYVAILTTPIGIILLLLFIIRPTKEPEKIFLKKLITDLCLGFLLANTIFLTMFFNSYVDSSVNQWH</sequence>
<evidence type="ECO:0000256" key="1">
    <source>
        <dbReference type="SAM" id="Phobius"/>
    </source>
</evidence>
<feature type="transmembrane region" description="Helical" evidence="1">
    <location>
        <begin position="46"/>
        <end position="66"/>
    </location>
</feature>
<dbReference type="EMBL" id="AP021881">
    <property type="protein sequence ID" value="BBP00034.1"/>
    <property type="molecule type" value="Genomic_DNA"/>
</dbReference>
<keyword evidence="1" id="KW-0472">Membrane</keyword>
<keyword evidence="1" id="KW-1133">Transmembrane helix</keyword>
<accession>A0A809RGP1</accession>
<dbReference type="KEGG" id="sniv:SFSGTM_07420"/>
<keyword evidence="1" id="KW-0812">Transmembrane</keyword>
<protein>
    <submittedName>
        <fullName evidence="2">Uncharacterized protein</fullName>
    </submittedName>
</protein>
<dbReference type="AlphaFoldDB" id="A0A809RGP1"/>
<name>A0A809RGP1_9PROT</name>
<proteinExistence type="predicted"/>
<keyword evidence="3" id="KW-1185">Reference proteome</keyword>